<evidence type="ECO:0000313" key="1">
    <source>
        <dbReference type="EMBL" id="ALG86517.1"/>
    </source>
</evidence>
<name>A0A0N9MTP1_9ACTN</name>
<proteinExistence type="predicted"/>
<dbReference type="KEGG" id="goq:ACH46_01700"/>
<reference evidence="1 2" key="2">
    <citation type="journal article" date="2017" name="Int. J. Syst. Evol. Microbiol.">
        <title>Gordonia phthalatica sp. nov., a di-n-butyl phthalate-degrading bacterium isolated from activated sludge.</title>
        <authorList>
            <person name="Jin D."/>
            <person name="Kong X."/>
            <person name="Jia M."/>
            <person name="Yu X."/>
            <person name="Wang X."/>
            <person name="Zhuang X."/>
            <person name="Deng Y."/>
            <person name="Bai Z."/>
        </authorList>
    </citation>
    <scope>NUCLEOTIDE SEQUENCE [LARGE SCALE GENOMIC DNA]</scope>
    <source>
        <strain evidence="1 2">QH-11</strain>
    </source>
</reference>
<dbReference type="OrthoDB" id="3710702at2"/>
<gene>
    <name evidence="1" type="ORF">ACH46_01700</name>
</gene>
<dbReference type="EMBL" id="CP011853">
    <property type="protein sequence ID" value="ALG86517.1"/>
    <property type="molecule type" value="Genomic_DNA"/>
</dbReference>
<protein>
    <submittedName>
        <fullName evidence="1">Uncharacterized protein</fullName>
    </submittedName>
</protein>
<accession>A0A0N9MTP1</accession>
<reference evidence="2" key="1">
    <citation type="submission" date="2015-06" db="EMBL/GenBank/DDBJ databases">
        <title>Complete genome sequence and metabolic analysis of phthalate degradation pathway in Gordonia sp. QH-11.</title>
        <authorList>
            <person name="Jin D."/>
            <person name="Kong X."/>
            <person name="Bai Z."/>
        </authorList>
    </citation>
    <scope>NUCLEOTIDE SEQUENCE [LARGE SCALE GENOMIC DNA]</scope>
    <source>
        <strain evidence="2">QH-11</strain>
    </source>
</reference>
<keyword evidence="2" id="KW-1185">Reference proteome</keyword>
<dbReference type="Proteomes" id="UP000063789">
    <property type="component" value="Chromosome"/>
</dbReference>
<evidence type="ECO:0000313" key="2">
    <source>
        <dbReference type="Proteomes" id="UP000063789"/>
    </source>
</evidence>
<organism evidence="1 2">
    <name type="scientific">Gordonia phthalatica</name>
    <dbReference type="NCBI Taxonomy" id="1136941"/>
    <lineage>
        <taxon>Bacteria</taxon>
        <taxon>Bacillati</taxon>
        <taxon>Actinomycetota</taxon>
        <taxon>Actinomycetes</taxon>
        <taxon>Mycobacteriales</taxon>
        <taxon>Gordoniaceae</taxon>
        <taxon>Gordonia</taxon>
    </lineage>
</organism>
<dbReference type="AlphaFoldDB" id="A0A0N9MTP1"/>
<sequence length="432" mass="47384">MTGLSVDGSRLVVLANGGKVYTLESADQTPELWWWTARFGSPIWMNPGGTKVRPTMRAWSFSWLDPMYTSVIPFKQQGFWTDGAGHEQPVGGAGVTSLYALSQTGDRIFILDPWLPGGDPFKPSSKRYSSDYSYEMQGPVDGRFRAVNLSSAGSTTMVINRYGDMYTRLWDFDMSGADTLFFSYTPEDQGNLKGAPNNFEGFFAQYPFLRGIFPKPYAKFQLPSPQWIQQPKVPGEITSAISVRQTGPRSANRELQVEGRKDGKVGIWSKKIDPKASWKFTPVAKAKLTAPVLDNTAADMTSATLSPASTVNYAGRDKSGWTLSTRSFDYATEVQTFQICAGGACADLTAYIAPTPRPGWMPVGLTSTPRIYQGFLRPSAADRAAIAANPALKKAVAALIPDGRMENIIMTASTKEMTVFTLDKKMVKLGRS</sequence>
<dbReference type="PATRIC" id="fig|1136941.3.peg.341"/>